<sequence>MNLIHFCACAALEILPLLAFVRNKKSVVAYQFLYYPKDGLVSQQDVLRETINRPTFILHNGDPFHVVVDNEVLLTSSISSEALLNVFGCYYNSLKWCPKLLGC</sequence>
<reference evidence="2" key="1">
    <citation type="submission" date="2021-11" db="EMBL/GenBank/DDBJ databases">
        <authorList>
            <person name="Schell T."/>
        </authorList>
    </citation>
    <scope>NUCLEOTIDE SEQUENCE</scope>
    <source>
        <strain evidence="2">M5</strain>
    </source>
</reference>
<proteinExistence type="predicted"/>
<gene>
    <name evidence="2" type="ORF">DGAL_LOCUS6470</name>
</gene>
<feature type="signal peptide" evidence="1">
    <location>
        <begin position="1"/>
        <end position="19"/>
    </location>
</feature>
<keyword evidence="1" id="KW-0732">Signal</keyword>
<dbReference type="OrthoDB" id="6611402at2759"/>
<keyword evidence="3" id="KW-1185">Reference proteome</keyword>
<dbReference type="EMBL" id="CAKKLH010000113">
    <property type="protein sequence ID" value="CAH0103796.1"/>
    <property type="molecule type" value="Genomic_DNA"/>
</dbReference>
<feature type="chain" id="PRO_5035173831" evidence="1">
    <location>
        <begin position="20"/>
        <end position="103"/>
    </location>
</feature>
<organism evidence="2 3">
    <name type="scientific">Daphnia galeata</name>
    <dbReference type="NCBI Taxonomy" id="27404"/>
    <lineage>
        <taxon>Eukaryota</taxon>
        <taxon>Metazoa</taxon>
        <taxon>Ecdysozoa</taxon>
        <taxon>Arthropoda</taxon>
        <taxon>Crustacea</taxon>
        <taxon>Branchiopoda</taxon>
        <taxon>Diplostraca</taxon>
        <taxon>Cladocera</taxon>
        <taxon>Anomopoda</taxon>
        <taxon>Daphniidae</taxon>
        <taxon>Daphnia</taxon>
    </lineage>
</organism>
<name>A0A8J2RS04_9CRUS</name>
<evidence type="ECO:0000313" key="3">
    <source>
        <dbReference type="Proteomes" id="UP000789390"/>
    </source>
</evidence>
<comment type="caution">
    <text evidence="2">The sequence shown here is derived from an EMBL/GenBank/DDBJ whole genome shotgun (WGS) entry which is preliminary data.</text>
</comment>
<evidence type="ECO:0000313" key="2">
    <source>
        <dbReference type="EMBL" id="CAH0103796.1"/>
    </source>
</evidence>
<evidence type="ECO:0000256" key="1">
    <source>
        <dbReference type="SAM" id="SignalP"/>
    </source>
</evidence>
<accession>A0A8J2RS04</accession>
<dbReference type="AlphaFoldDB" id="A0A8J2RS04"/>
<protein>
    <submittedName>
        <fullName evidence="2">Uncharacterized protein</fullName>
    </submittedName>
</protein>
<dbReference type="Proteomes" id="UP000789390">
    <property type="component" value="Unassembled WGS sequence"/>
</dbReference>